<evidence type="ECO:0000259" key="18">
    <source>
        <dbReference type="SMART" id="SM00079"/>
    </source>
</evidence>
<dbReference type="EMBL" id="CP136895">
    <property type="protein sequence ID" value="WOL12416.1"/>
    <property type="molecule type" value="Genomic_DNA"/>
</dbReference>
<feature type="transmembrane region" description="Helical" evidence="15">
    <location>
        <begin position="472"/>
        <end position="490"/>
    </location>
</feature>
<feature type="domain" description="Ionotropic glutamate receptor C-terminal" evidence="18">
    <location>
        <begin position="348"/>
        <end position="679"/>
    </location>
</feature>
<dbReference type="PANTHER" id="PTHR18966">
    <property type="entry name" value="IONOTROPIC GLUTAMATE RECEPTOR"/>
    <property type="match status" value="1"/>
</dbReference>
<evidence type="ECO:0000256" key="4">
    <source>
        <dbReference type="ARBA" id="ARBA00022692"/>
    </source>
</evidence>
<evidence type="ECO:0000256" key="7">
    <source>
        <dbReference type="ARBA" id="ARBA00023065"/>
    </source>
</evidence>
<dbReference type="GO" id="GO:0016020">
    <property type="term" value="C:membrane"/>
    <property type="evidence" value="ECO:0007669"/>
    <property type="project" value="UniProtKB-SubCell"/>
</dbReference>
<keyword evidence="11 13" id="KW-1071">Ligand-gated ion channel</keyword>
<keyword evidence="5 16" id="KW-0732">Signal</keyword>
<dbReference type="Pfam" id="PF01094">
    <property type="entry name" value="ANF_receptor"/>
    <property type="match status" value="1"/>
</dbReference>
<keyword evidence="3 13" id="KW-0813">Transport</keyword>
<dbReference type="InterPro" id="IPR001828">
    <property type="entry name" value="ANF_lig-bd_rcpt"/>
</dbReference>
<feature type="transmembrane region" description="Helical" evidence="15">
    <location>
        <begin position="532"/>
        <end position="555"/>
    </location>
</feature>
<dbReference type="Pfam" id="PF00060">
    <property type="entry name" value="Lig_chan"/>
    <property type="match status" value="1"/>
</dbReference>
<evidence type="ECO:0000256" key="11">
    <source>
        <dbReference type="ARBA" id="ARBA00023286"/>
    </source>
</evidence>
<feature type="domain" description="Solute-binding protein family 3/N-terminal" evidence="17">
    <location>
        <begin position="348"/>
        <end position="680"/>
    </location>
</feature>
<evidence type="ECO:0000256" key="5">
    <source>
        <dbReference type="ARBA" id="ARBA00022729"/>
    </source>
</evidence>
<protein>
    <recommendedName>
        <fullName evidence="13">Glutamate receptor</fullName>
    </recommendedName>
</protein>
<dbReference type="GO" id="GO:0015276">
    <property type="term" value="F:ligand-gated monoatomic ion channel activity"/>
    <property type="evidence" value="ECO:0007669"/>
    <property type="project" value="InterPro"/>
</dbReference>
<keyword evidence="20" id="KW-1185">Reference proteome</keyword>
<keyword evidence="10" id="KW-0325">Glycoprotein</keyword>
<comment type="function">
    <text evidence="13">Glutamate-gated receptor that probably acts as non-selective cation channel.</text>
</comment>
<reference evidence="19 20" key="1">
    <citation type="submission" date="2023-10" db="EMBL/GenBank/DDBJ databases">
        <title>Chromosome-scale genome assembly provides insights into flower coloration mechanisms of Canna indica.</title>
        <authorList>
            <person name="Li C."/>
        </authorList>
    </citation>
    <scope>NUCLEOTIDE SEQUENCE [LARGE SCALE GENOMIC DNA]</scope>
    <source>
        <tissue evidence="19">Flower</tissue>
    </source>
</reference>
<dbReference type="FunFam" id="3.40.190.10:FF:000054">
    <property type="entry name" value="Glutamate receptor"/>
    <property type="match status" value="1"/>
</dbReference>
<dbReference type="FunFam" id="3.40.50.2300:FF:000188">
    <property type="entry name" value="Glutamate receptor"/>
    <property type="match status" value="1"/>
</dbReference>
<dbReference type="InterPro" id="IPR017103">
    <property type="entry name" value="Iontropic_Glu_rcpt_pln"/>
</dbReference>
<dbReference type="InterPro" id="IPR028082">
    <property type="entry name" value="Peripla_BP_I"/>
</dbReference>
<dbReference type="Gene3D" id="3.40.190.10">
    <property type="entry name" value="Periplasmic binding protein-like II"/>
    <property type="match status" value="2"/>
</dbReference>
<dbReference type="InterPro" id="IPR001638">
    <property type="entry name" value="Solute-binding_3/MltF_N"/>
</dbReference>
<feature type="signal peptide" evidence="16">
    <location>
        <begin position="1"/>
        <end position="17"/>
    </location>
</feature>
<organism evidence="19 20">
    <name type="scientific">Canna indica</name>
    <name type="common">Indian-shot</name>
    <dbReference type="NCBI Taxonomy" id="4628"/>
    <lineage>
        <taxon>Eukaryota</taxon>
        <taxon>Viridiplantae</taxon>
        <taxon>Streptophyta</taxon>
        <taxon>Embryophyta</taxon>
        <taxon>Tracheophyta</taxon>
        <taxon>Spermatophyta</taxon>
        <taxon>Magnoliopsida</taxon>
        <taxon>Liliopsida</taxon>
        <taxon>Zingiberales</taxon>
        <taxon>Cannaceae</taxon>
        <taxon>Canna</taxon>
    </lineage>
</organism>
<feature type="region of interest" description="Disordered" evidence="14">
    <location>
        <begin position="794"/>
        <end position="816"/>
    </location>
</feature>
<evidence type="ECO:0000256" key="9">
    <source>
        <dbReference type="ARBA" id="ARBA00023170"/>
    </source>
</evidence>
<dbReference type="InterPro" id="IPR019594">
    <property type="entry name" value="Glu/Gly-bd"/>
</dbReference>
<dbReference type="SUPFAM" id="SSF53850">
    <property type="entry name" value="Periplasmic binding protein-like II"/>
    <property type="match status" value="1"/>
</dbReference>
<dbReference type="PIRSF" id="PIRSF037090">
    <property type="entry name" value="Iontro_Glu-like_rcpt_pln"/>
    <property type="match status" value="1"/>
</dbReference>
<feature type="chain" id="PRO_5042985869" description="Glutamate receptor" evidence="16">
    <location>
        <begin position="18"/>
        <end position="816"/>
    </location>
</feature>
<dbReference type="SUPFAM" id="SSF53822">
    <property type="entry name" value="Periplasmic binding protein-like I"/>
    <property type="match status" value="1"/>
</dbReference>
<proteinExistence type="inferred from homology"/>
<dbReference type="CDD" id="cd13686">
    <property type="entry name" value="GluR_Plant"/>
    <property type="match status" value="1"/>
</dbReference>
<keyword evidence="4 15" id="KW-0812">Transmembrane</keyword>
<dbReference type="InterPro" id="IPR015683">
    <property type="entry name" value="Ionotropic_Glu_rcpt"/>
</dbReference>
<comment type="similarity">
    <text evidence="2 13">Belongs to the glutamate-gated ion channel (TC 1.A.10.1) family.</text>
</comment>
<sequence>MHALLTAIGLINWGAEAIIGAGTWPEVATLAQLANPASVPVLSLAAASEPTLSSQIPLLFQMSFPISGEVHCLADIIRSYKWRRVVVIYEDDLSGVAALLSNALRASGSQIDYHVAFPPLHSNPYASDLVYQELKKIPPQLSKVFVVLRSSPSLTFHLFEKANELQMMEKDHVWIVNDDIISLLNSTFISSYMRGVVGISTYFNTTTNTYLSFSSEFQQRLKEEFESEGENHFEPGKYAVRAYDAMHVIAHAATIKAAMNASMLAGIRSTNFSGLSGFINLTEGGSLSSTFRVLNVVWKGYEELGFWVEGFGFYKNEGEMSRHGRVVDVLRPVFWPGGTEKIPGGWGKLRVGVPNHTTFEQFVKVEYDTDTWKVKNVTGFCIDVFYEILRHLDYDLIYDEFIPYKGTSYDDLVNQVPLKYFDIVVGDITILANRSKNVTFTEPFLSSGLSMLVPVKLNHTPWMILKTFTKEVWILFLVTLIYTAVVVWYLERGSNPEFDQAWPAQLGAALWLTFSTIFYAHGRIYSYYTKTVVMVWLLVVLILMSSFTANLSSILTTEKLEPVRSGSRVGCDGDSFVVKYLQEVLGYKDSSIGRIENPELYNEAFENGSISAAYLETPYLRVFLSTYKNYSVTGETHRLGGFGFVFPKDSPLAADFSKVILQLAEDGTLEKLEKKWFSFPLSNSENERKRDSLSLSLDSFWAFFVFTGCTSTFVLLLFTARLIAGRNGTPASAMSIEPLRRSFKTIWTASTAKLKGKESFRSRRVLPISIAEEGRNDNTAGGENVFELHRHAPPVLSTHNEENPRQDKYGNGGQQV</sequence>
<keyword evidence="6 15" id="KW-1133">Transmembrane helix</keyword>
<dbReference type="Pfam" id="PF10613">
    <property type="entry name" value="Lig_chan-Glu_bd"/>
    <property type="match status" value="1"/>
</dbReference>
<dbReference type="Gene3D" id="1.10.287.70">
    <property type="match status" value="1"/>
</dbReference>
<keyword evidence="9 13" id="KW-0675">Receptor</keyword>
<evidence type="ECO:0000256" key="8">
    <source>
        <dbReference type="ARBA" id="ARBA00023136"/>
    </source>
</evidence>
<dbReference type="SMART" id="SM00079">
    <property type="entry name" value="PBPe"/>
    <property type="match status" value="1"/>
</dbReference>
<evidence type="ECO:0000256" key="2">
    <source>
        <dbReference type="ARBA" id="ARBA00008685"/>
    </source>
</evidence>
<dbReference type="SMART" id="SM00062">
    <property type="entry name" value="PBPb"/>
    <property type="match status" value="1"/>
</dbReference>
<keyword evidence="7 13" id="KW-0406">Ion transport</keyword>
<evidence type="ECO:0000256" key="14">
    <source>
        <dbReference type="SAM" id="MobiDB-lite"/>
    </source>
</evidence>
<dbReference type="InterPro" id="IPR001320">
    <property type="entry name" value="Iontro_rcpt_C"/>
</dbReference>
<evidence type="ECO:0000256" key="3">
    <source>
        <dbReference type="ARBA" id="ARBA00022448"/>
    </source>
</evidence>
<evidence type="ECO:0000256" key="1">
    <source>
        <dbReference type="ARBA" id="ARBA00004141"/>
    </source>
</evidence>
<evidence type="ECO:0000256" key="15">
    <source>
        <dbReference type="SAM" id="Phobius"/>
    </source>
</evidence>
<feature type="compositionally biased region" description="Basic and acidic residues" evidence="14">
    <location>
        <begin position="799"/>
        <end position="808"/>
    </location>
</feature>
<name>A0AAQ3KUF5_9LILI</name>
<keyword evidence="8 13" id="KW-0472">Membrane</keyword>
<evidence type="ECO:0000259" key="17">
    <source>
        <dbReference type="SMART" id="SM00062"/>
    </source>
</evidence>
<evidence type="ECO:0000313" key="19">
    <source>
        <dbReference type="EMBL" id="WOL12416.1"/>
    </source>
</evidence>
<keyword evidence="12 13" id="KW-0407">Ion channel</keyword>
<dbReference type="Proteomes" id="UP001327560">
    <property type="component" value="Chromosome 6"/>
</dbReference>
<evidence type="ECO:0000256" key="12">
    <source>
        <dbReference type="ARBA" id="ARBA00023303"/>
    </source>
</evidence>
<dbReference type="AlphaFoldDB" id="A0AAQ3KUF5"/>
<evidence type="ECO:0000256" key="10">
    <source>
        <dbReference type="ARBA" id="ARBA00023180"/>
    </source>
</evidence>
<feature type="transmembrane region" description="Helical" evidence="15">
    <location>
        <begin position="502"/>
        <end position="520"/>
    </location>
</feature>
<gene>
    <name evidence="19" type="ORF">Cni_G21183</name>
</gene>
<comment type="subcellular location">
    <subcellularLocation>
        <location evidence="1">Membrane</location>
        <topology evidence="1">Multi-pass membrane protein</topology>
    </subcellularLocation>
</comment>
<evidence type="ECO:0000256" key="13">
    <source>
        <dbReference type="PIRNR" id="PIRNR037090"/>
    </source>
</evidence>
<accession>A0AAQ3KUF5</accession>
<evidence type="ECO:0000256" key="16">
    <source>
        <dbReference type="SAM" id="SignalP"/>
    </source>
</evidence>
<dbReference type="Gene3D" id="3.40.50.2300">
    <property type="match status" value="2"/>
</dbReference>
<evidence type="ECO:0000313" key="20">
    <source>
        <dbReference type="Proteomes" id="UP001327560"/>
    </source>
</evidence>
<evidence type="ECO:0000256" key="6">
    <source>
        <dbReference type="ARBA" id="ARBA00022989"/>
    </source>
</evidence>
<feature type="transmembrane region" description="Helical" evidence="15">
    <location>
        <begin position="700"/>
        <end position="724"/>
    </location>
</feature>